<evidence type="ECO:0000313" key="2">
    <source>
        <dbReference type="Proteomes" id="UP001497444"/>
    </source>
</evidence>
<dbReference type="InterPro" id="IPR002882">
    <property type="entry name" value="CofD"/>
</dbReference>
<dbReference type="CDD" id="cd07187">
    <property type="entry name" value="YvcK_like"/>
    <property type="match status" value="1"/>
</dbReference>
<gene>
    <name evidence="1" type="ORF">CSSPJE1EN1_LOCUS1965</name>
</gene>
<sequence>MRPFATPPLSVHYNPRIQIAAFCSLGEGFPLARRWPAIDLVAASRLTHAHTHHTWCSGDGSSAAIIIMSLQPASAARRACVAAIATTTIDEEGANVKGPSMLLFSGGTAFNGVVEELKKFTTRVAHVLPVSDDGGSTAEIVRVLGGPAVGDIRSRCLRLSSESSVEALAVKRLLGHRLSLEEHKAKTEWYEIVEGDHELWRNVSGPYRETIRAFLVHFQSQILRHSRARFRFANGSIGNFFFAGARIFFQSLDAAIFLYSRVSHIPIDSLVLPAICTNDRLTLGCELKNGMVIRGQNEISHPMPKDAALGQTQAVNKVMQASPPLPSPIKRIFYMSSEGTNLLHEVFPVVNSTVLEQLIQVDAVVYGIGSLYTSICPSLVPCGVGEAIAIRSCPKILILNTTHDRETAGMTASGFVVSICDALNRKYCNDPCLSLQHKPSAYVSVMLVPAGGEIPVDMETLTGMGINHVVTVGTVEEERLGRIYKPKALIAALQCVTTNYHSHDLDDNGLTC</sequence>
<dbReference type="PANTHER" id="PTHR31240:SF0">
    <property type="entry name" value="MATERNAL EFFECT EMBRYO ARREST 18"/>
    <property type="match status" value="1"/>
</dbReference>
<reference evidence="1 2" key="1">
    <citation type="submission" date="2024-02" db="EMBL/GenBank/DDBJ databases">
        <authorList>
            <consortium name="ELIXIR-Norway"/>
            <consortium name="Elixir Norway"/>
        </authorList>
    </citation>
    <scope>NUCLEOTIDE SEQUENCE [LARGE SCALE GENOMIC DNA]</scope>
</reference>
<name>A0ABP0VQM3_9BRYO</name>
<keyword evidence="2" id="KW-1185">Reference proteome</keyword>
<dbReference type="EMBL" id="OZ020096">
    <property type="protein sequence ID" value="CAK9256487.1"/>
    <property type="molecule type" value="Genomic_DNA"/>
</dbReference>
<protein>
    <recommendedName>
        <fullName evidence="3">Maternal effect embryo arrest 18</fullName>
    </recommendedName>
</protein>
<dbReference type="Pfam" id="PF01933">
    <property type="entry name" value="CofD"/>
    <property type="match status" value="1"/>
</dbReference>
<organism evidence="1 2">
    <name type="scientific">Sphagnum jensenii</name>
    <dbReference type="NCBI Taxonomy" id="128206"/>
    <lineage>
        <taxon>Eukaryota</taxon>
        <taxon>Viridiplantae</taxon>
        <taxon>Streptophyta</taxon>
        <taxon>Embryophyta</taxon>
        <taxon>Bryophyta</taxon>
        <taxon>Sphagnophytina</taxon>
        <taxon>Sphagnopsida</taxon>
        <taxon>Sphagnales</taxon>
        <taxon>Sphagnaceae</taxon>
        <taxon>Sphagnum</taxon>
    </lineage>
</organism>
<dbReference type="PANTHER" id="PTHR31240">
    <property type="entry name" value="MATERNAL EFFECT EMBRYO ARREST 18"/>
    <property type="match status" value="1"/>
</dbReference>
<dbReference type="Gene3D" id="3.40.50.10680">
    <property type="entry name" value="CofD-like domains"/>
    <property type="match status" value="1"/>
</dbReference>
<dbReference type="SUPFAM" id="SSF142338">
    <property type="entry name" value="CofD-like"/>
    <property type="match status" value="1"/>
</dbReference>
<evidence type="ECO:0008006" key="3">
    <source>
        <dbReference type="Google" id="ProtNLM"/>
    </source>
</evidence>
<evidence type="ECO:0000313" key="1">
    <source>
        <dbReference type="EMBL" id="CAK9256487.1"/>
    </source>
</evidence>
<dbReference type="InterPro" id="IPR038136">
    <property type="entry name" value="CofD-like_dom_sf"/>
</dbReference>
<proteinExistence type="predicted"/>
<dbReference type="Proteomes" id="UP001497444">
    <property type="component" value="Chromosome 1"/>
</dbReference>
<accession>A0ABP0VQM3</accession>